<evidence type="ECO:0000256" key="1">
    <source>
        <dbReference type="SAM" id="MobiDB-lite"/>
    </source>
</evidence>
<proteinExistence type="predicted"/>
<evidence type="ECO:0000313" key="2">
    <source>
        <dbReference type="EMBL" id="KAK3734573.1"/>
    </source>
</evidence>
<gene>
    <name evidence="2" type="ORF">RRG08_003481</name>
</gene>
<dbReference type="Proteomes" id="UP001283361">
    <property type="component" value="Unassembled WGS sequence"/>
</dbReference>
<dbReference type="AlphaFoldDB" id="A0AAE1CTJ7"/>
<keyword evidence="3" id="KW-1185">Reference proteome</keyword>
<reference evidence="2" key="1">
    <citation type="journal article" date="2023" name="G3 (Bethesda)">
        <title>A reference genome for the long-term kleptoplast-retaining sea slug Elysia crispata morphotype clarki.</title>
        <authorList>
            <person name="Eastman K.E."/>
            <person name="Pendleton A.L."/>
            <person name="Shaikh M.A."/>
            <person name="Suttiyut T."/>
            <person name="Ogas R."/>
            <person name="Tomko P."/>
            <person name="Gavelis G."/>
            <person name="Widhalm J.R."/>
            <person name="Wisecaver J.H."/>
        </authorList>
    </citation>
    <scope>NUCLEOTIDE SEQUENCE</scope>
    <source>
        <strain evidence="2">ECLA1</strain>
    </source>
</reference>
<organism evidence="2 3">
    <name type="scientific">Elysia crispata</name>
    <name type="common">lettuce slug</name>
    <dbReference type="NCBI Taxonomy" id="231223"/>
    <lineage>
        <taxon>Eukaryota</taxon>
        <taxon>Metazoa</taxon>
        <taxon>Spiralia</taxon>
        <taxon>Lophotrochozoa</taxon>
        <taxon>Mollusca</taxon>
        <taxon>Gastropoda</taxon>
        <taxon>Heterobranchia</taxon>
        <taxon>Euthyneura</taxon>
        <taxon>Panpulmonata</taxon>
        <taxon>Sacoglossa</taxon>
        <taxon>Placobranchoidea</taxon>
        <taxon>Plakobranchidae</taxon>
        <taxon>Elysia</taxon>
    </lineage>
</organism>
<protein>
    <submittedName>
        <fullName evidence="2">Uncharacterized protein</fullName>
    </submittedName>
</protein>
<evidence type="ECO:0000313" key="3">
    <source>
        <dbReference type="Proteomes" id="UP001283361"/>
    </source>
</evidence>
<sequence length="292" mass="32720">MSFSPYSSTDSLVYRRQGQENHTEGEVFHAIKKKTSQKLGAVEKLVEPGTRILRPTNIRGEARPWGEVRRLDGSLYQGGRGVFIEKGEAEAGHSWGKTNEYNRLPPPKVTQIQQSERDKSQAIEKQREVSLVKAITVRSLRLLSKKQREVSLVKAITVRSLRLLSKKQREVSLVKAIAVTSLRLLSKKQREVSLVKAIAVTSLRLLSKKQREVSLVKAIAVTSLRLLSKKQREVSLVKAIAVTSLRLLSKKQREVSLVKAITVRSLRLLSKKSSASPMESGNNLNSPEIKLM</sequence>
<accession>A0AAE1CTJ7</accession>
<name>A0AAE1CTJ7_9GAST</name>
<comment type="caution">
    <text evidence="2">The sequence shown here is derived from an EMBL/GenBank/DDBJ whole genome shotgun (WGS) entry which is preliminary data.</text>
</comment>
<dbReference type="EMBL" id="JAWDGP010006844">
    <property type="protein sequence ID" value="KAK3734573.1"/>
    <property type="molecule type" value="Genomic_DNA"/>
</dbReference>
<feature type="compositionally biased region" description="Polar residues" evidence="1">
    <location>
        <begin position="1"/>
        <end position="11"/>
    </location>
</feature>
<feature type="region of interest" description="Disordered" evidence="1">
    <location>
        <begin position="1"/>
        <end position="24"/>
    </location>
</feature>